<name>A0A2R4X010_9EURY</name>
<keyword evidence="2" id="KW-0378">Hydrolase</keyword>
<dbReference type="EMBL" id="CP028858">
    <property type="protein sequence ID" value="AWB27130.1"/>
    <property type="molecule type" value="Genomic_DNA"/>
</dbReference>
<dbReference type="GeneID" id="36511863"/>
<dbReference type="KEGG" id="harc:HARCEL1_05110"/>
<keyword evidence="3" id="KW-1185">Reference proteome</keyword>
<dbReference type="Gene3D" id="3.90.79.10">
    <property type="entry name" value="Nucleoside Triphosphate Pyrophosphohydrolase"/>
    <property type="match status" value="1"/>
</dbReference>
<dbReference type="GO" id="GO:0016787">
    <property type="term" value="F:hydrolase activity"/>
    <property type="evidence" value="ECO:0007669"/>
    <property type="project" value="UniProtKB-KW"/>
</dbReference>
<protein>
    <submittedName>
        <fullName evidence="2">NUDIX hydrolase</fullName>
    </submittedName>
</protein>
<dbReference type="AlphaFoldDB" id="A0A2R4X010"/>
<accession>A0A2R4X010</accession>
<evidence type="ECO:0000259" key="1">
    <source>
        <dbReference type="PROSITE" id="PS51462"/>
    </source>
</evidence>
<evidence type="ECO:0000313" key="3">
    <source>
        <dbReference type="Proteomes" id="UP000244727"/>
    </source>
</evidence>
<dbReference type="PANTHER" id="PTHR43736">
    <property type="entry name" value="ADP-RIBOSE PYROPHOSPHATASE"/>
    <property type="match status" value="1"/>
</dbReference>
<gene>
    <name evidence="2" type="ORF">HARCEL1_05110</name>
</gene>
<evidence type="ECO:0000313" key="2">
    <source>
        <dbReference type="EMBL" id="AWB27130.1"/>
    </source>
</evidence>
<sequence length="147" mass="16181">MPHVPDADWATIVEHVPLVSVDLLVRQAGGLVLGKRTNDPAQGEWFVPGGTVLKNESLTDTVDRVAREELDTTVTIESHCGTFEHFYETSDVAGVPTKHYVAQAYVVTPDAPVSAADDQHTDLRVAHPPLDDPHPYVQEYVEALDWD</sequence>
<organism evidence="2 3">
    <name type="scientific">Halococcoides cellulosivorans</name>
    <dbReference type="NCBI Taxonomy" id="1679096"/>
    <lineage>
        <taxon>Archaea</taxon>
        <taxon>Methanobacteriati</taxon>
        <taxon>Methanobacteriota</taxon>
        <taxon>Stenosarchaea group</taxon>
        <taxon>Halobacteria</taxon>
        <taxon>Halobacteriales</taxon>
        <taxon>Haloarculaceae</taxon>
        <taxon>Halococcoides</taxon>
    </lineage>
</organism>
<reference evidence="2 3" key="1">
    <citation type="submission" date="2018-04" db="EMBL/GenBank/DDBJ databases">
        <title>Halococcoides cellulosivorans gen. nov., sp. nov., an extremely halophilic cellulose-utilizing haloarchaeon from hypersaline lakes.</title>
        <authorList>
            <person name="Sorokin D.Y."/>
            <person name="Toshchakov S.V."/>
            <person name="Samarov N.I."/>
            <person name="Korzhenkov A."/>
            <person name="Kublanov I.V."/>
        </authorList>
    </citation>
    <scope>NUCLEOTIDE SEQUENCE [LARGE SCALE GENOMIC DNA]</scope>
    <source>
        <strain evidence="2 3">HArcel1</strain>
    </source>
</reference>
<dbReference type="PANTHER" id="PTHR43736:SF1">
    <property type="entry name" value="DIHYDRONEOPTERIN TRIPHOSPHATE DIPHOSPHATASE"/>
    <property type="match status" value="1"/>
</dbReference>
<dbReference type="PROSITE" id="PS51462">
    <property type="entry name" value="NUDIX"/>
    <property type="match status" value="1"/>
</dbReference>
<dbReference type="RefSeq" id="WP_108381499.1">
    <property type="nucleotide sequence ID" value="NZ_CP028858.1"/>
</dbReference>
<dbReference type="Pfam" id="PF00293">
    <property type="entry name" value="NUDIX"/>
    <property type="match status" value="1"/>
</dbReference>
<proteinExistence type="predicted"/>
<dbReference type="InterPro" id="IPR015797">
    <property type="entry name" value="NUDIX_hydrolase-like_dom_sf"/>
</dbReference>
<dbReference type="SUPFAM" id="SSF55811">
    <property type="entry name" value="Nudix"/>
    <property type="match status" value="1"/>
</dbReference>
<dbReference type="InterPro" id="IPR000086">
    <property type="entry name" value="NUDIX_hydrolase_dom"/>
</dbReference>
<feature type="domain" description="Nudix hydrolase" evidence="1">
    <location>
        <begin position="14"/>
        <end position="147"/>
    </location>
</feature>
<dbReference type="Proteomes" id="UP000244727">
    <property type="component" value="Chromosome"/>
</dbReference>